<reference evidence="3 4" key="1">
    <citation type="submission" date="2023-08" db="EMBL/GenBank/DDBJ databases">
        <title>Oxalobacteraceae gen .nov., isolated from river sludge outside the plant.</title>
        <authorList>
            <person name="Zhao S.Y."/>
        </authorList>
    </citation>
    <scope>NUCLEOTIDE SEQUENCE [LARGE SCALE GENOMIC DNA]</scope>
    <source>
        <strain evidence="3 4">R-40</strain>
    </source>
</reference>
<accession>A0ABU1BJZ5</accession>
<organism evidence="3 4">
    <name type="scientific">Keguizhuia sedimenti</name>
    <dbReference type="NCBI Taxonomy" id="3064264"/>
    <lineage>
        <taxon>Bacteria</taxon>
        <taxon>Pseudomonadati</taxon>
        <taxon>Pseudomonadota</taxon>
        <taxon>Betaproteobacteria</taxon>
        <taxon>Burkholderiales</taxon>
        <taxon>Oxalobacteraceae</taxon>
        <taxon>Keguizhuia</taxon>
    </lineage>
</organism>
<keyword evidence="4" id="KW-1185">Reference proteome</keyword>
<comment type="caution">
    <text evidence="3">The sequence shown here is derived from an EMBL/GenBank/DDBJ whole genome shotgun (WGS) entry which is preliminary data.</text>
</comment>
<dbReference type="Proteomes" id="UP001225596">
    <property type="component" value="Unassembled WGS sequence"/>
</dbReference>
<proteinExistence type="predicted"/>
<feature type="domain" description="N,N-dimethylformamidase beta subunit-like C-terminal" evidence="2">
    <location>
        <begin position="138"/>
        <end position="521"/>
    </location>
</feature>
<feature type="region of interest" description="Disordered" evidence="1">
    <location>
        <begin position="23"/>
        <end position="90"/>
    </location>
</feature>
<feature type="compositionally biased region" description="Gly residues" evidence="1">
    <location>
        <begin position="24"/>
        <end position="42"/>
    </location>
</feature>
<gene>
    <name evidence="3" type="ORF">Q8A64_02785</name>
</gene>
<evidence type="ECO:0000256" key="1">
    <source>
        <dbReference type="SAM" id="MobiDB-lite"/>
    </source>
</evidence>
<evidence type="ECO:0000313" key="3">
    <source>
        <dbReference type="EMBL" id="MDQ9169331.1"/>
    </source>
</evidence>
<dbReference type="RefSeq" id="WP_338435203.1">
    <property type="nucleotide sequence ID" value="NZ_JAUYVH010000001.1"/>
</dbReference>
<name>A0ABU1BJZ5_9BURK</name>
<dbReference type="PROSITE" id="PS51257">
    <property type="entry name" value="PROKAR_LIPOPROTEIN"/>
    <property type="match status" value="1"/>
</dbReference>
<protein>
    <recommendedName>
        <fullName evidence="2">N,N-dimethylformamidase beta subunit-like C-terminal domain-containing protein</fullName>
    </recommendedName>
</protein>
<dbReference type="EMBL" id="JAUYVH010000001">
    <property type="protein sequence ID" value="MDQ9169331.1"/>
    <property type="molecule type" value="Genomic_DNA"/>
</dbReference>
<evidence type="ECO:0000313" key="4">
    <source>
        <dbReference type="Proteomes" id="UP001225596"/>
    </source>
</evidence>
<dbReference type="Pfam" id="PF20254">
    <property type="entry name" value="DMFA2_C"/>
    <property type="match status" value="1"/>
</dbReference>
<evidence type="ECO:0000259" key="2">
    <source>
        <dbReference type="Pfam" id="PF20254"/>
    </source>
</evidence>
<dbReference type="InterPro" id="IPR046540">
    <property type="entry name" value="DMFA2_C"/>
</dbReference>
<sequence>MDIKQSFSRRKFLSLGSLLFTAACGGGGGGGNEKGGTGGSSGGADKPLEPVLTPGGNEPPKEDPPPDTEVPEDPPPPQRNVIQRENAKTAAQGVTTEWYIQDQDYARNREIEGYASATCVNRGESIQFFVNTPEPSYTISVYRIGWYGSAGGRLMANPIQRIGRVQPPPLHDPETNLVECHWTDPYTLAIPHNADDPTDWASGIYLAKLTAGISGKQSYIIFVVRDDMRGAELMFQTSVTTYAAYNNWGGYSFYDVDNPLRQTAVKVSFNRPYQNPQRPFNGKGAGDFLSWELLMLRFIEREGYDVTYTSNIGVHITPDCLRRHRAFLSVGHDEYWTREIFDAMQQARDGGVHLGFFGANMGYWQVRLEPSSTGQPNRKVVCYKWAAPTRDPMHATNPRLTTTVWRDPSLNRPEAALIGVMYDYNSVDLDMVMSDCSTWICAGTGLVNGDVLPGMLGYEVDRIDHASSPANIQIIASSPYQVCFGDGCTPETRYAHMAYYTAPSGAGVFATGTMQWNWGLDDFGPWGNRANPAVQQMTRNVLNHFARLEI</sequence>